<comment type="caution">
    <text evidence="3">The sequence shown here is derived from an EMBL/GenBank/DDBJ whole genome shotgun (WGS) entry which is preliminary data.</text>
</comment>
<evidence type="ECO:0000313" key="4">
    <source>
        <dbReference type="Proteomes" id="UP000291226"/>
    </source>
</evidence>
<dbReference type="RefSeq" id="WP_021975145.1">
    <property type="nucleotide sequence ID" value="NZ_CP016019.1"/>
</dbReference>
<evidence type="ECO:0000313" key="2">
    <source>
        <dbReference type="EMBL" id="TCF11313.1"/>
    </source>
</evidence>
<organism evidence="3 5">
    <name type="scientific">Bifidobacterium longum subsp. longum</name>
    <dbReference type="NCBI Taxonomy" id="1679"/>
    <lineage>
        <taxon>Bacteria</taxon>
        <taxon>Bacillati</taxon>
        <taxon>Actinomycetota</taxon>
        <taxon>Actinomycetes</taxon>
        <taxon>Bifidobacteriales</taxon>
        <taxon>Bifidobacteriaceae</taxon>
        <taxon>Bifidobacterium</taxon>
    </lineage>
</organism>
<dbReference type="AlphaFoldDB" id="A0A1D7UPA9"/>
<evidence type="ECO:0000313" key="5">
    <source>
        <dbReference type="Proteomes" id="UP000291713"/>
    </source>
</evidence>
<evidence type="ECO:0000313" key="1">
    <source>
        <dbReference type="EMBL" id="TCD78115.1"/>
    </source>
</evidence>
<dbReference type="Proteomes" id="UP000291713">
    <property type="component" value="Unassembled WGS sequence"/>
</dbReference>
<dbReference type="EMBL" id="SHTU01000019">
    <property type="protein sequence ID" value="TCF95075.1"/>
    <property type="molecule type" value="Genomic_DNA"/>
</dbReference>
<gene>
    <name evidence="1" type="ORF">MCC10004_0937</name>
    <name evidence="2" type="ORF">MCC10083_0671</name>
    <name evidence="3" type="ORF">MCC10120_1109</name>
</gene>
<evidence type="ECO:0000313" key="3">
    <source>
        <dbReference type="EMBL" id="TCF95075.1"/>
    </source>
</evidence>
<reference evidence="4 5" key="1">
    <citation type="journal article" date="2018" name="Sci. Rep.">
        <title>Genomic diversity and distribution of Bifidobacterium longum subsp. longum across the human lifespan.</title>
        <authorList>
            <person name="Odamaki T."/>
            <person name="Bottacini F."/>
            <person name="Kato K."/>
            <person name="Mitsuyama E."/>
            <person name="Yoshida K."/>
            <person name="Horigome A."/>
            <person name="Xiao J.Z."/>
            <person name="van Sinderen D."/>
        </authorList>
    </citation>
    <scope>NUCLEOTIDE SEQUENCE [LARGE SCALE GENOMIC DNA]</scope>
    <source>
        <strain evidence="1 6">MCC10004</strain>
        <strain evidence="2 4">MCC10083</strain>
        <strain evidence="3 5">MCC10120</strain>
    </source>
</reference>
<name>A0A1D7UPA9_BIFLL</name>
<accession>A0A1D7UPA9</accession>
<protein>
    <submittedName>
        <fullName evidence="3">Uncharacterized protein</fullName>
    </submittedName>
</protein>
<sequence length="123" mass="13032">MTGSAHGGPADDNDVGGVFRVCVGVEESARSAPSTWGVFDEPLTDHDLLVLSRAFDFSDGLREHCVPAAWEALDSTLDSGVRELVSHPPRTEAELAAAIAGLGHAVARRAVDGALDRLQSRWL</sequence>
<dbReference type="EMBL" id="SHSD01000016">
    <property type="protein sequence ID" value="TCF11313.1"/>
    <property type="molecule type" value="Genomic_DNA"/>
</dbReference>
<proteinExistence type="predicted"/>
<evidence type="ECO:0000313" key="6">
    <source>
        <dbReference type="Proteomes" id="UP000293475"/>
    </source>
</evidence>
<reference evidence="3" key="2">
    <citation type="submission" date="2019-02" db="EMBL/GenBank/DDBJ databases">
        <authorList>
            <person name="Odamaki T."/>
        </authorList>
    </citation>
    <scope>NUCLEOTIDE SEQUENCE</scope>
    <source>
        <strain evidence="1">MCC10004</strain>
        <strain evidence="2">MCC10083</strain>
        <strain evidence="3">MCC10120</strain>
    </source>
</reference>
<dbReference type="Proteomes" id="UP000291226">
    <property type="component" value="Unassembled WGS sequence"/>
</dbReference>
<dbReference type="EMBL" id="SHPO01000018">
    <property type="protein sequence ID" value="TCD78115.1"/>
    <property type="molecule type" value="Genomic_DNA"/>
</dbReference>
<dbReference type="Proteomes" id="UP000293475">
    <property type="component" value="Unassembled WGS sequence"/>
</dbReference>